<reference evidence="1" key="1">
    <citation type="submission" date="2024-07" db="EMBL/GenBank/DDBJ databases">
        <title>Metagenome and Metagenome-Assembled Genomes of Archaea from a hot spring from the geothermal field of Los Azufres, Mexico.</title>
        <authorList>
            <person name="Marin-Paredes R."/>
            <person name="Martinez-Romero E."/>
            <person name="Servin-Garciduenas L.E."/>
        </authorList>
    </citation>
    <scope>NUCLEOTIDE SEQUENCE</scope>
</reference>
<keyword evidence="1" id="KW-0328">Glycosyltransferase</keyword>
<protein>
    <submittedName>
        <fullName evidence="1">Phosphoribosyltransferase</fullName>
    </submittedName>
</protein>
<sequence>MPRIPVKVVEWSDVVAWAKRLAEVIKASGWRPDVVVAIARGGYVPARLLCDFLGISDLLSIQVVHWPGAAQVAEKAYIKYGLGQADLAGKNVLVMDDIVDTGDSVLLAKEAVEKCCSPKAVKTAALQVITSATKFMPDYYAVEVKEWYWYQYPWTALEDMESFILRILREEKRPLWSLDDLSAKFVEYYGEELLEKRYTYFRLALERLKENGLLKPHDCSGVQCLEQNL</sequence>
<gene>
    <name evidence="1" type="ORF">TU35_003420</name>
</gene>
<organism evidence="1 2">
    <name type="scientific">Thermoproteus sp. AZ2</name>
    <dbReference type="NCBI Taxonomy" id="1609232"/>
    <lineage>
        <taxon>Archaea</taxon>
        <taxon>Thermoproteota</taxon>
        <taxon>Thermoprotei</taxon>
        <taxon>Thermoproteales</taxon>
        <taxon>Thermoproteaceae</taxon>
        <taxon>Thermoproteus</taxon>
    </lineage>
</organism>
<keyword evidence="1" id="KW-0808">Transferase</keyword>
<proteinExistence type="predicted"/>
<accession>A0ACC6UZY0</accession>
<evidence type="ECO:0000313" key="2">
    <source>
        <dbReference type="Proteomes" id="UP000033636"/>
    </source>
</evidence>
<evidence type="ECO:0000313" key="1">
    <source>
        <dbReference type="EMBL" id="MFB6490290.1"/>
    </source>
</evidence>
<name>A0ACC6UZY0_9CREN</name>
<dbReference type="Proteomes" id="UP000033636">
    <property type="component" value="Unassembled WGS sequence"/>
</dbReference>
<dbReference type="EMBL" id="JZWT02000006">
    <property type="protein sequence ID" value="MFB6490290.1"/>
    <property type="molecule type" value="Genomic_DNA"/>
</dbReference>
<comment type="caution">
    <text evidence="1">The sequence shown here is derived from an EMBL/GenBank/DDBJ whole genome shotgun (WGS) entry which is preliminary data.</text>
</comment>